<reference evidence="1" key="1">
    <citation type="journal article" date="2021" name="PLoS Genet.">
        <title>Mobile Type VI secretion system loci of the gut Bacteroidales display extensive intra-ecosystem transfer, multi-species spread and geographical clustering.</title>
        <authorList>
            <person name="Garcia-Bayona L."/>
            <person name="Coyne M.J."/>
            <person name="Comstock L.E."/>
        </authorList>
    </citation>
    <scope>NUCLEOTIDE SEQUENCE</scope>
    <source>
        <strain evidence="1">CL11T00C20</strain>
    </source>
</reference>
<dbReference type="Proteomes" id="UP000679226">
    <property type="component" value="Chromosome"/>
</dbReference>
<organism evidence="1 2">
    <name type="scientific">Bacteroides eggerthii</name>
    <dbReference type="NCBI Taxonomy" id="28111"/>
    <lineage>
        <taxon>Bacteria</taxon>
        <taxon>Pseudomonadati</taxon>
        <taxon>Bacteroidota</taxon>
        <taxon>Bacteroidia</taxon>
        <taxon>Bacteroidales</taxon>
        <taxon>Bacteroidaceae</taxon>
        <taxon>Bacteroides</taxon>
    </lineage>
</organism>
<sequence>MIHPIFFAPKIYEIMADKRMNQFQQVTDAEYVYVEDMNGSQGKIEWNNIIKKIITKSLENKNFLSENDSLDTIENAFGYAYGYNDNSGIWGPFISFGAEGYQVQLKFDYKGEGIKFRVKYKDEYNNTQYTLWRAISFT</sequence>
<dbReference type="KEGG" id="beg:INE88_03763"/>
<dbReference type="AlphaFoldDB" id="A0A975KIC0"/>
<evidence type="ECO:0000313" key="1">
    <source>
        <dbReference type="EMBL" id="QUT46918.1"/>
    </source>
</evidence>
<evidence type="ECO:0000313" key="2">
    <source>
        <dbReference type="Proteomes" id="UP000679226"/>
    </source>
</evidence>
<dbReference type="EMBL" id="CP072227">
    <property type="protein sequence ID" value="QUT46918.1"/>
    <property type="molecule type" value="Genomic_DNA"/>
</dbReference>
<protein>
    <submittedName>
        <fullName evidence="1">Uncharacterized protein</fullName>
    </submittedName>
</protein>
<name>A0A975KIC0_9BACE</name>
<gene>
    <name evidence="1" type="ORF">INE88_03763</name>
</gene>
<accession>A0A975KIC0</accession>
<proteinExistence type="predicted"/>